<dbReference type="InterPro" id="IPR036736">
    <property type="entry name" value="ACP-like_sf"/>
</dbReference>
<dbReference type="PANTHER" id="PTHR45527:SF1">
    <property type="entry name" value="FATTY ACID SYNTHASE"/>
    <property type="match status" value="1"/>
</dbReference>
<dbReference type="PROSITE" id="PS50075">
    <property type="entry name" value="CARRIER"/>
    <property type="match status" value="1"/>
</dbReference>
<protein>
    <recommendedName>
        <fullName evidence="4">Carrier domain-containing protein</fullName>
    </recommendedName>
</protein>
<dbReference type="InterPro" id="IPR009081">
    <property type="entry name" value="PP-bd_ACP"/>
</dbReference>
<dbReference type="Pfam" id="PF00550">
    <property type="entry name" value="PP-binding"/>
    <property type="match status" value="1"/>
</dbReference>
<gene>
    <name evidence="5" type="ORF">EAE98_008820</name>
</gene>
<evidence type="ECO:0000313" key="5">
    <source>
        <dbReference type="EMBL" id="KAF7920791.1"/>
    </source>
</evidence>
<feature type="domain" description="Carrier" evidence="4">
    <location>
        <begin position="106"/>
        <end position="182"/>
    </location>
</feature>
<evidence type="ECO:0000313" key="6">
    <source>
        <dbReference type="Proteomes" id="UP000783213"/>
    </source>
</evidence>
<dbReference type="PANTHER" id="PTHR45527">
    <property type="entry name" value="NONRIBOSOMAL PEPTIDE SYNTHETASE"/>
    <property type="match status" value="1"/>
</dbReference>
<dbReference type="Gene3D" id="3.30.300.30">
    <property type="match status" value="1"/>
</dbReference>
<dbReference type="InterPro" id="IPR045851">
    <property type="entry name" value="AMP-bd_C_sf"/>
</dbReference>
<proteinExistence type="predicted"/>
<keyword evidence="3" id="KW-0436">Ligase</keyword>
<dbReference type="Proteomes" id="UP000783213">
    <property type="component" value="Unassembled WGS sequence"/>
</dbReference>
<evidence type="ECO:0000256" key="3">
    <source>
        <dbReference type="ARBA" id="ARBA00022598"/>
    </source>
</evidence>
<sequence length="449" mass="50786">MVHPANGTAQPLLIAFISIGRQSERPQKTTINLSSNKRLSAIVPEITKKLSSKLPRYMMPTAWRFLEQMPFNGNGKTDRKRLNARASEFSMQLFSKYGSMPVEYQPPTTPTEKEMQRIWSQALKLERSCIGINDKLFRLGGDSITAMRLVAMFRDNGFKISVDEIFKHPTIYQIAFISLSLLPNHFLVDEIRREAAEERGVLLDSVENIYPCTPFQESLMALSIKQKGAYMAQLTYRIPESVDLGQFEMACILDVDHKKAEVYWVSQLLDTSAEEFCKRPTPDYTPISHHKLKKSIIFTKENSLGVTKVIIDSGADVETHFDDTMIAPWQITRIVSQLEFVIQQLCRANVINRIQDIKYISAADFKELYKWNSGVGPAIMETLHGLVDEAAQRNPSGQAIASSAGCRLEGALSCNEAEKARNSELRIHRFLLSNPSSLRHPLLLFSLLV</sequence>
<dbReference type="Gene3D" id="1.10.1200.10">
    <property type="entry name" value="ACP-like"/>
    <property type="match status" value="1"/>
</dbReference>
<keyword evidence="1" id="KW-0596">Phosphopantetheine</keyword>
<comment type="caution">
    <text evidence="5">The sequence shown here is derived from an EMBL/GenBank/DDBJ whole genome shotgun (WGS) entry which is preliminary data.</text>
</comment>
<dbReference type="SUPFAM" id="SSF47336">
    <property type="entry name" value="ACP-like"/>
    <property type="match status" value="1"/>
</dbReference>
<keyword evidence="2" id="KW-0597">Phosphoprotein</keyword>
<dbReference type="InterPro" id="IPR006162">
    <property type="entry name" value="Ppantetheine_attach_site"/>
</dbReference>
<dbReference type="PROSITE" id="PS00012">
    <property type="entry name" value="PHOSPHOPANTETHEINE"/>
    <property type="match status" value="1"/>
</dbReference>
<dbReference type="GeneID" id="62235593"/>
<evidence type="ECO:0000259" key="4">
    <source>
        <dbReference type="PROSITE" id="PS50075"/>
    </source>
</evidence>
<keyword evidence="6" id="KW-1185">Reference proteome</keyword>
<evidence type="ECO:0000256" key="1">
    <source>
        <dbReference type="ARBA" id="ARBA00022450"/>
    </source>
</evidence>
<reference evidence="5 6" key="1">
    <citation type="journal article" date="2020" name="Genome Biol. Evol.">
        <title>Comparative genomics of Sclerotiniaceae.</title>
        <authorList>
            <person name="Valero Jimenez C.A."/>
            <person name="Steentjes M."/>
            <person name="Scholten O.E."/>
            <person name="Van Kan J.A.L."/>
        </authorList>
    </citation>
    <scope>NUCLEOTIDE SEQUENCE [LARGE SCALE GENOMIC DNA]</scope>
    <source>
        <strain evidence="5 6">B1</strain>
    </source>
</reference>
<dbReference type="SUPFAM" id="SSF56801">
    <property type="entry name" value="Acetyl-CoA synthetase-like"/>
    <property type="match status" value="1"/>
</dbReference>
<name>A0ABQ7ID83_9HELO</name>
<accession>A0ABQ7ID83</accession>
<evidence type="ECO:0000256" key="2">
    <source>
        <dbReference type="ARBA" id="ARBA00022553"/>
    </source>
</evidence>
<organism evidence="5 6">
    <name type="scientific">Botrytis deweyae</name>
    <dbReference type="NCBI Taxonomy" id="2478750"/>
    <lineage>
        <taxon>Eukaryota</taxon>
        <taxon>Fungi</taxon>
        <taxon>Dikarya</taxon>
        <taxon>Ascomycota</taxon>
        <taxon>Pezizomycotina</taxon>
        <taxon>Leotiomycetes</taxon>
        <taxon>Helotiales</taxon>
        <taxon>Sclerotiniaceae</taxon>
        <taxon>Botrytis</taxon>
    </lineage>
</organism>
<dbReference type="RefSeq" id="XP_038807155.1">
    <property type="nucleotide sequence ID" value="XM_038956443.1"/>
</dbReference>
<dbReference type="EMBL" id="RCSX01000024">
    <property type="protein sequence ID" value="KAF7920791.1"/>
    <property type="molecule type" value="Genomic_DNA"/>
</dbReference>